<dbReference type="AlphaFoldDB" id="A0A7I8LCV8"/>
<protein>
    <submittedName>
        <fullName evidence="2">Uncharacterized protein</fullName>
    </submittedName>
</protein>
<name>A0A7I8LCV8_SPIIN</name>
<evidence type="ECO:0000313" key="2">
    <source>
        <dbReference type="EMBL" id="CAA7407642.1"/>
    </source>
</evidence>
<evidence type="ECO:0000256" key="1">
    <source>
        <dbReference type="SAM" id="MobiDB-lite"/>
    </source>
</evidence>
<feature type="region of interest" description="Disordered" evidence="1">
    <location>
        <begin position="17"/>
        <end position="61"/>
    </location>
</feature>
<sequence length="61" mass="7601">MTVTHERMLVIKERRKIEDEGEKMVCKLRRERRRKKKKKKKTTDETEKRKIEDKEGEKDQE</sequence>
<proteinExistence type="predicted"/>
<evidence type="ECO:0000313" key="3">
    <source>
        <dbReference type="Proteomes" id="UP000663760"/>
    </source>
</evidence>
<feature type="compositionally biased region" description="Basic residues" evidence="1">
    <location>
        <begin position="26"/>
        <end position="41"/>
    </location>
</feature>
<keyword evidence="3" id="KW-1185">Reference proteome</keyword>
<dbReference type="EMBL" id="LR746277">
    <property type="protein sequence ID" value="CAA7407642.1"/>
    <property type="molecule type" value="Genomic_DNA"/>
</dbReference>
<dbReference type="Proteomes" id="UP000663760">
    <property type="component" value="Chromosome 14"/>
</dbReference>
<accession>A0A7I8LCV8</accession>
<feature type="compositionally biased region" description="Basic and acidic residues" evidence="1">
    <location>
        <begin position="42"/>
        <end position="61"/>
    </location>
</feature>
<reference evidence="2" key="1">
    <citation type="submission" date="2020-02" db="EMBL/GenBank/DDBJ databases">
        <authorList>
            <person name="Scholz U."/>
            <person name="Mascher M."/>
            <person name="Fiebig A."/>
        </authorList>
    </citation>
    <scope>NUCLEOTIDE SEQUENCE</scope>
</reference>
<organism evidence="2 3">
    <name type="scientific">Spirodela intermedia</name>
    <name type="common">Intermediate duckweed</name>
    <dbReference type="NCBI Taxonomy" id="51605"/>
    <lineage>
        <taxon>Eukaryota</taxon>
        <taxon>Viridiplantae</taxon>
        <taxon>Streptophyta</taxon>
        <taxon>Embryophyta</taxon>
        <taxon>Tracheophyta</taxon>
        <taxon>Spermatophyta</taxon>
        <taxon>Magnoliopsida</taxon>
        <taxon>Liliopsida</taxon>
        <taxon>Araceae</taxon>
        <taxon>Lemnoideae</taxon>
        <taxon>Spirodela</taxon>
    </lineage>
</organism>
<gene>
    <name evidence="2" type="ORF">SI8410_14018320</name>
</gene>